<keyword evidence="2 5" id="KW-0812">Transmembrane</keyword>
<keyword evidence="4 5" id="KW-0472">Membrane</keyword>
<dbReference type="Proteomes" id="UP001596052">
    <property type="component" value="Unassembled WGS sequence"/>
</dbReference>
<dbReference type="RefSeq" id="WP_377166465.1">
    <property type="nucleotide sequence ID" value="NZ_JBHSMQ010000003.1"/>
</dbReference>
<reference evidence="8" key="1">
    <citation type="journal article" date="2019" name="Int. J. Syst. Evol. Microbiol.">
        <title>The Global Catalogue of Microorganisms (GCM) 10K type strain sequencing project: providing services to taxonomists for standard genome sequencing and annotation.</title>
        <authorList>
            <consortium name="The Broad Institute Genomics Platform"/>
            <consortium name="The Broad Institute Genome Sequencing Center for Infectious Disease"/>
            <person name="Wu L."/>
            <person name="Ma J."/>
        </authorList>
    </citation>
    <scope>NUCLEOTIDE SEQUENCE [LARGE SCALE GENOMIC DNA]</scope>
    <source>
        <strain evidence="8">CGMCC 4.1469</strain>
    </source>
</reference>
<evidence type="ECO:0000313" key="7">
    <source>
        <dbReference type="EMBL" id="MFC5455411.1"/>
    </source>
</evidence>
<keyword evidence="3 5" id="KW-1133">Transmembrane helix</keyword>
<dbReference type="InterPro" id="IPR052964">
    <property type="entry name" value="Sporulation_signal_mat"/>
</dbReference>
<organism evidence="7 8">
    <name type="scientific">Prosthecobacter fluviatilis</name>
    <dbReference type="NCBI Taxonomy" id="445931"/>
    <lineage>
        <taxon>Bacteria</taxon>
        <taxon>Pseudomonadati</taxon>
        <taxon>Verrucomicrobiota</taxon>
        <taxon>Verrucomicrobiia</taxon>
        <taxon>Verrucomicrobiales</taxon>
        <taxon>Verrucomicrobiaceae</taxon>
        <taxon>Prosthecobacter</taxon>
    </lineage>
</organism>
<evidence type="ECO:0000256" key="4">
    <source>
        <dbReference type="ARBA" id="ARBA00023136"/>
    </source>
</evidence>
<evidence type="ECO:0000256" key="5">
    <source>
        <dbReference type="SAM" id="Phobius"/>
    </source>
</evidence>
<evidence type="ECO:0000313" key="8">
    <source>
        <dbReference type="Proteomes" id="UP001596052"/>
    </source>
</evidence>
<comment type="subcellular location">
    <subcellularLocation>
        <location evidence="1">Endomembrane system</location>
        <topology evidence="1">Multi-pass membrane protein</topology>
    </subcellularLocation>
</comment>
<dbReference type="EMBL" id="JBHSMQ010000003">
    <property type="protein sequence ID" value="MFC5455411.1"/>
    <property type="molecule type" value="Genomic_DNA"/>
</dbReference>
<keyword evidence="8" id="KW-1185">Reference proteome</keyword>
<evidence type="ECO:0000256" key="1">
    <source>
        <dbReference type="ARBA" id="ARBA00004127"/>
    </source>
</evidence>
<evidence type="ECO:0000256" key="3">
    <source>
        <dbReference type="ARBA" id="ARBA00022989"/>
    </source>
</evidence>
<feature type="transmembrane region" description="Helical" evidence="5">
    <location>
        <begin position="22"/>
        <end position="41"/>
    </location>
</feature>
<feature type="domain" description="HTTM-like" evidence="6">
    <location>
        <begin position="17"/>
        <end position="287"/>
    </location>
</feature>
<dbReference type="Pfam" id="PF05090">
    <property type="entry name" value="HTTM"/>
    <property type="match status" value="1"/>
</dbReference>
<accession>A0ABW0KR20</accession>
<evidence type="ECO:0000256" key="2">
    <source>
        <dbReference type="ARBA" id="ARBA00022692"/>
    </source>
</evidence>
<feature type="transmembrane region" description="Helical" evidence="5">
    <location>
        <begin position="221"/>
        <end position="243"/>
    </location>
</feature>
<protein>
    <submittedName>
        <fullName evidence="7">HTTM domain-containing protein</fullName>
    </submittedName>
</protein>
<sequence length="299" mass="34536">MTAGKESFQSRLCGLFLTPVDARIYACVRIAFAFVSLLNLMQIWPDRAIFFTDAGMVDQEVVRKFTVGAYVSVFDVCRDVSSVSTYLMFSGAAMLLLLFGVWSRLAAVIVYVWYVSYAMRAPLILVGWDEVLRCTAFLVMISPLPDCWCWKSRKARRQAAPEKEAPCYGLTLMRVQLAVIYLQAVLARLDNEYWMGGDFMSFFLLSHNARWPGLWVLNFGFLLKVVTYLVLLVELAIPFLLMVRRWRWYGFATGILLHAGISLMSYNLMLFFLAMLTLYLSFLQKEDMDWLERKLGRRR</sequence>
<dbReference type="SMART" id="SM00752">
    <property type="entry name" value="HTTM"/>
    <property type="match status" value="1"/>
</dbReference>
<comment type="caution">
    <text evidence="7">The sequence shown here is derived from an EMBL/GenBank/DDBJ whole genome shotgun (WGS) entry which is preliminary data.</text>
</comment>
<dbReference type="PANTHER" id="PTHR39535:SF2">
    <property type="entry name" value="HTTM DOMAIN-CONTAINING PROTEIN"/>
    <property type="match status" value="1"/>
</dbReference>
<proteinExistence type="predicted"/>
<feature type="transmembrane region" description="Helical" evidence="5">
    <location>
        <begin position="255"/>
        <end position="282"/>
    </location>
</feature>
<name>A0ABW0KR20_9BACT</name>
<feature type="transmembrane region" description="Helical" evidence="5">
    <location>
        <begin position="92"/>
        <end position="115"/>
    </location>
</feature>
<evidence type="ECO:0000259" key="6">
    <source>
        <dbReference type="SMART" id="SM00752"/>
    </source>
</evidence>
<dbReference type="InterPro" id="IPR011020">
    <property type="entry name" value="HTTM-like"/>
</dbReference>
<dbReference type="PANTHER" id="PTHR39535">
    <property type="entry name" value="SPORULATION-DELAYING PROTEIN SDPB"/>
    <property type="match status" value="1"/>
</dbReference>
<dbReference type="InterPro" id="IPR053934">
    <property type="entry name" value="HTTM_dom"/>
</dbReference>
<gene>
    <name evidence="7" type="ORF">ACFQDI_11125</name>
</gene>